<keyword evidence="7 13" id="KW-1133">Transmembrane helix</keyword>
<dbReference type="PANTHER" id="PTHR48086">
    <property type="entry name" value="SODIUM/PROLINE SYMPORTER-RELATED"/>
    <property type="match status" value="1"/>
</dbReference>
<keyword evidence="8" id="KW-0915">Sodium</keyword>
<name>A0A1H0PVC7_9HYPH</name>
<feature type="transmembrane region" description="Helical" evidence="13">
    <location>
        <begin position="432"/>
        <end position="455"/>
    </location>
</feature>
<evidence type="ECO:0000256" key="2">
    <source>
        <dbReference type="ARBA" id="ARBA00006434"/>
    </source>
</evidence>
<feature type="transmembrane region" description="Helical" evidence="13">
    <location>
        <begin position="364"/>
        <end position="387"/>
    </location>
</feature>
<feature type="transmembrane region" description="Helical" evidence="13">
    <location>
        <begin position="257"/>
        <end position="280"/>
    </location>
</feature>
<keyword evidence="4" id="KW-1003">Cell membrane</keyword>
<evidence type="ECO:0000256" key="10">
    <source>
        <dbReference type="ARBA" id="ARBA00023136"/>
    </source>
</evidence>
<comment type="subcellular location">
    <subcellularLocation>
        <location evidence="1">Cell membrane</location>
        <topology evidence="1">Multi-pass membrane protein</topology>
    </subcellularLocation>
</comment>
<dbReference type="EMBL" id="FNJC01000003">
    <property type="protein sequence ID" value="SDP09121.1"/>
    <property type="molecule type" value="Genomic_DNA"/>
</dbReference>
<dbReference type="InterPro" id="IPR038377">
    <property type="entry name" value="Na/Glc_symporter_sf"/>
</dbReference>
<dbReference type="InterPro" id="IPR018212">
    <property type="entry name" value="Na/solute_symporter_CS"/>
</dbReference>
<dbReference type="InterPro" id="IPR001734">
    <property type="entry name" value="Na/solute_symporter"/>
</dbReference>
<dbReference type="InterPro" id="IPR050277">
    <property type="entry name" value="Sodium:Solute_Symporter"/>
</dbReference>
<feature type="transmembrane region" description="Helical" evidence="13">
    <location>
        <begin position="122"/>
        <end position="145"/>
    </location>
</feature>
<evidence type="ECO:0000256" key="11">
    <source>
        <dbReference type="ARBA" id="ARBA00023201"/>
    </source>
</evidence>
<dbReference type="PROSITE" id="PS00456">
    <property type="entry name" value="NA_SOLUT_SYMP_1"/>
    <property type="match status" value="1"/>
</dbReference>
<evidence type="ECO:0000256" key="3">
    <source>
        <dbReference type="ARBA" id="ARBA00022448"/>
    </source>
</evidence>
<sequence>MPDNISTLIAVIAVVAIASMWLSPRAKTFLSFYRGHHPDGRTPGVVALTLSQVTTWIFARSILNAAILGYAFGIAGALSYTAYYLSFLTGAWIISSLRFRNGFESVQAFLQARFGSVGTSTYNFVIGVRLLSEVFANLLVIGLIFGTDGSVAYVASILLVGAVTLGYSLVGGLNASIRTDVFQMAVFLIALALLAGIALSTGTFDIAAVTASSADMTNPGWALLAVALLQVWSYPMHDPVMMDRGFIADRRTTMASFYHAGWISILCILAFGLLGVWSGLSKAEGEAFIPTLTRLIGDGPMLVFNVALVVSCMSTIDSTYSSAAKLTVVDMRLARPTLANGRKAMALFLLGGLIMVFLGSKDLFAAVAVSGTASMFLAPVVFFSLWGGYHNVPVWSYLTGFFAALTAAALYFTESSGYSNIVASLTGFEHKYSVLLILSAATLIIGCGAFALGLAMGGSRGDLRTAGET</sequence>
<keyword evidence="5 13" id="KW-0812">Transmembrane</keyword>
<keyword evidence="3" id="KW-0813">Transport</keyword>
<evidence type="ECO:0000256" key="12">
    <source>
        <dbReference type="ARBA" id="ARBA00033708"/>
    </source>
</evidence>
<keyword evidence="9" id="KW-0406">Ion transport</keyword>
<dbReference type="PANTHER" id="PTHR48086:SF3">
    <property type="entry name" value="SODIUM_PROLINE SYMPORTER"/>
    <property type="match status" value="1"/>
</dbReference>
<reference evidence="14 15" key="1">
    <citation type="submission" date="2016-10" db="EMBL/GenBank/DDBJ databases">
        <authorList>
            <person name="Varghese N."/>
            <person name="Submissions S."/>
        </authorList>
    </citation>
    <scope>NUCLEOTIDE SEQUENCE [LARGE SCALE GENOMIC DNA]</scope>
    <source>
        <strain evidence="14 15">CGMCC 1.6497</strain>
    </source>
</reference>
<proteinExistence type="inferred from homology"/>
<evidence type="ECO:0000256" key="8">
    <source>
        <dbReference type="ARBA" id="ARBA00023053"/>
    </source>
</evidence>
<evidence type="ECO:0000313" key="14">
    <source>
        <dbReference type="EMBL" id="SDP09121.1"/>
    </source>
</evidence>
<evidence type="ECO:0000256" key="7">
    <source>
        <dbReference type="ARBA" id="ARBA00022989"/>
    </source>
</evidence>
<feature type="transmembrane region" description="Helical" evidence="13">
    <location>
        <begin position="394"/>
        <end position="412"/>
    </location>
</feature>
<dbReference type="RefSeq" id="WP_090228701.1">
    <property type="nucleotide sequence ID" value="NZ_FNJC01000003.1"/>
</dbReference>
<comment type="catalytic activity">
    <reaction evidence="12">
        <text>L-proline(in) + Na(+)(in) = L-proline(out) + Na(+)(out)</text>
        <dbReference type="Rhea" id="RHEA:28967"/>
        <dbReference type="ChEBI" id="CHEBI:29101"/>
        <dbReference type="ChEBI" id="CHEBI:60039"/>
    </reaction>
</comment>
<evidence type="ECO:0000256" key="6">
    <source>
        <dbReference type="ARBA" id="ARBA00022847"/>
    </source>
</evidence>
<dbReference type="Proteomes" id="UP000198795">
    <property type="component" value="Unassembled WGS sequence"/>
</dbReference>
<keyword evidence="11" id="KW-0739">Sodium transport</keyword>
<feature type="transmembrane region" description="Helical" evidence="13">
    <location>
        <begin position="219"/>
        <end position="236"/>
    </location>
</feature>
<evidence type="ECO:0000256" key="13">
    <source>
        <dbReference type="SAM" id="Phobius"/>
    </source>
</evidence>
<keyword evidence="10 13" id="KW-0472">Membrane</keyword>
<organism evidence="14 15">
    <name type="scientific">Filomicrobium insigne</name>
    <dbReference type="NCBI Taxonomy" id="418854"/>
    <lineage>
        <taxon>Bacteria</taxon>
        <taxon>Pseudomonadati</taxon>
        <taxon>Pseudomonadota</taxon>
        <taxon>Alphaproteobacteria</taxon>
        <taxon>Hyphomicrobiales</taxon>
        <taxon>Hyphomicrobiaceae</taxon>
        <taxon>Filomicrobium</taxon>
    </lineage>
</organism>
<feature type="transmembrane region" description="Helical" evidence="13">
    <location>
        <begin position="341"/>
        <end position="358"/>
    </location>
</feature>
<evidence type="ECO:0000313" key="15">
    <source>
        <dbReference type="Proteomes" id="UP000198795"/>
    </source>
</evidence>
<keyword evidence="15" id="KW-1185">Reference proteome</keyword>
<keyword evidence="6" id="KW-0769">Symport</keyword>
<feature type="transmembrane region" description="Helical" evidence="13">
    <location>
        <begin position="181"/>
        <end position="199"/>
    </location>
</feature>
<feature type="transmembrane region" description="Helical" evidence="13">
    <location>
        <begin position="151"/>
        <end position="169"/>
    </location>
</feature>
<evidence type="ECO:0000256" key="1">
    <source>
        <dbReference type="ARBA" id="ARBA00004651"/>
    </source>
</evidence>
<protein>
    <submittedName>
        <fullName evidence="14">Na+/proline symporter</fullName>
    </submittedName>
</protein>
<feature type="transmembrane region" description="Helical" evidence="13">
    <location>
        <begin position="6"/>
        <end position="23"/>
    </location>
</feature>
<comment type="caution">
    <text evidence="14">The sequence shown here is derived from an EMBL/GenBank/DDBJ whole genome shotgun (WGS) entry which is preliminary data.</text>
</comment>
<evidence type="ECO:0000256" key="4">
    <source>
        <dbReference type="ARBA" id="ARBA00022475"/>
    </source>
</evidence>
<dbReference type="PROSITE" id="PS50283">
    <property type="entry name" value="NA_SOLUT_SYMP_3"/>
    <property type="match status" value="1"/>
</dbReference>
<dbReference type="Gene3D" id="1.20.1730.10">
    <property type="entry name" value="Sodium/glucose cotransporter"/>
    <property type="match status" value="1"/>
</dbReference>
<feature type="transmembrane region" description="Helical" evidence="13">
    <location>
        <begin position="69"/>
        <end position="94"/>
    </location>
</feature>
<accession>A0A1H0PVC7</accession>
<evidence type="ECO:0000256" key="5">
    <source>
        <dbReference type="ARBA" id="ARBA00022692"/>
    </source>
</evidence>
<comment type="similarity">
    <text evidence="2">Belongs to the sodium:solute symporter (SSF) (TC 2.A.21) family.</text>
</comment>
<gene>
    <name evidence="14" type="ORF">SAMN04488061_2165</name>
</gene>
<evidence type="ECO:0000256" key="9">
    <source>
        <dbReference type="ARBA" id="ARBA00023065"/>
    </source>
</evidence>